<dbReference type="Gene3D" id="1.10.260.40">
    <property type="entry name" value="lambda repressor-like DNA-binding domains"/>
    <property type="match status" value="1"/>
</dbReference>
<dbReference type="InterPro" id="IPR001387">
    <property type="entry name" value="Cro/C1-type_HTH"/>
</dbReference>
<feature type="domain" description="HTH cro/C1-type" evidence="1">
    <location>
        <begin position="25"/>
        <end position="67"/>
    </location>
</feature>
<dbReference type="GO" id="GO:0003677">
    <property type="term" value="F:DNA binding"/>
    <property type="evidence" value="ECO:0007669"/>
    <property type="project" value="InterPro"/>
</dbReference>
<dbReference type="Pfam" id="PF13443">
    <property type="entry name" value="HTH_26"/>
    <property type="match status" value="1"/>
</dbReference>
<sequence length="94" mass="10842">MSQRTRFVAKGRLKELLEQSEYPNQKEFARAVGVGEPTISRFDSQTRYDINTLVSISRVLGVTVDELFIIEENENYSHLRPIGINMQSHTKKDN</sequence>
<dbReference type="PROSITE" id="PS50943">
    <property type="entry name" value="HTH_CROC1"/>
    <property type="match status" value="1"/>
</dbReference>
<dbReference type="CDD" id="cd00093">
    <property type="entry name" value="HTH_XRE"/>
    <property type="match status" value="1"/>
</dbReference>
<dbReference type="SMART" id="SM00530">
    <property type="entry name" value="HTH_XRE"/>
    <property type="match status" value="1"/>
</dbReference>
<comment type="caution">
    <text evidence="2">The sequence shown here is derived from an EMBL/GenBank/DDBJ whole genome shotgun (WGS) entry which is preliminary data.</text>
</comment>
<evidence type="ECO:0000313" key="3">
    <source>
        <dbReference type="Proteomes" id="UP000216961"/>
    </source>
</evidence>
<reference evidence="2 3" key="1">
    <citation type="submission" date="2017-07" db="EMBL/GenBank/DDBJ databases">
        <title>Isolation and whole genome analysis of endospore-forming bacteria from heroin.</title>
        <authorList>
            <person name="Kalinowski J."/>
            <person name="Ahrens B."/>
            <person name="Al-Dilaimi A."/>
            <person name="Winkler A."/>
            <person name="Wibberg D."/>
            <person name="Schleenbecker U."/>
            <person name="Ruckert C."/>
            <person name="Wolfel R."/>
            <person name="Grass G."/>
        </authorList>
    </citation>
    <scope>NUCLEOTIDE SEQUENCE [LARGE SCALE GENOMIC DNA]</scope>
    <source>
        <strain evidence="2 3">7521-2</strain>
    </source>
</reference>
<dbReference type="InterPro" id="IPR010982">
    <property type="entry name" value="Lambda_DNA-bd_dom_sf"/>
</dbReference>
<dbReference type="EMBL" id="NPBQ01000013">
    <property type="protein sequence ID" value="PAD85023.1"/>
    <property type="molecule type" value="Genomic_DNA"/>
</dbReference>
<organism evidence="2 3">
    <name type="scientific">Niallia circulans</name>
    <name type="common">Bacillus circulans</name>
    <dbReference type="NCBI Taxonomy" id="1397"/>
    <lineage>
        <taxon>Bacteria</taxon>
        <taxon>Bacillati</taxon>
        <taxon>Bacillota</taxon>
        <taxon>Bacilli</taxon>
        <taxon>Bacillales</taxon>
        <taxon>Bacillaceae</taxon>
        <taxon>Niallia</taxon>
    </lineage>
</organism>
<dbReference type="SUPFAM" id="SSF47413">
    <property type="entry name" value="lambda repressor-like DNA-binding domains"/>
    <property type="match status" value="1"/>
</dbReference>
<dbReference type="RefSeq" id="WP_095328565.1">
    <property type="nucleotide sequence ID" value="NZ_NPBQ01000013.1"/>
</dbReference>
<dbReference type="Proteomes" id="UP000216961">
    <property type="component" value="Unassembled WGS sequence"/>
</dbReference>
<gene>
    <name evidence="2" type="ORF">CHH57_01550</name>
</gene>
<dbReference type="AlphaFoldDB" id="A0AA91TW41"/>
<evidence type="ECO:0000259" key="1">
    <source>
        <dbReference type="PROSITE" id="PS50943"/>
    </source>
</evidence>
<evidence type="ECO:0000313" key="2">
    <source>
        <dbReference type="EMBL" id="PAD85023.1"/>
    </source>
</evidence>
<proteinExistence type="predicted"/>
<name>A0AA91TW41_NIACI</name>
<protein>
    <recommendedName>
        <fullName evidence="1">HTH cro/C1-type domain-containing protein</fullName>
    </recommendedName>
</protein>
<accession>A0AA91TW41</accession>